<feature type="transmembrane region" description="Helical" evidence="2">
    <location>
        <begin position="125"/>
        <end position="149"/>
    </location>
</feature>
<evidence type="ECO:0000313" key="3">
    <source>
        <dbReference type="EMBL" id="CEM10081.1"/>
    </source>
</evidence>
<gene>
    <name evidence="3" type="ORF">Vbra_14864</name>
</gene>
<dbReference type="PhylomeDB" id="A0A0G4FBU2"/>
<proteinExistence type="predicted"/>
<feature type="region of interest" description="Disordered" evidence="1">
    <location>
        <begin position="46"/>
        <end position="70"/>
    </location>
</feature>
<sequence>MAAPRLCCQRHSPSKAPDDIDAIRPRWTALPSRSVIDVLDLATPASPTAERNGSGDCLLPSKQPPSHQVSQVSLAVGDQDPSPSSCGHDATQFPGKYLVMDVGGRLRGKDRQVRFYLPDVPAKMCFYYISLFLAGLWMAALGVGTLVVAPELKWAGLYATSGIGGGRPPVASFLQPVLFPYGTYKNLAVQCVAIMYGVMTMAGILLYAPFGYAASLILVCIEMALCAPVFALIAEPRLFTSEEVLKTNLWLPAKFSLMDVPHTRMLTTSEHMWAEQNRLFSVLRKYVPCMKAMDALDFCRLLKSITYLLTIVDYISDLAVGMGMITHGVVLPGVAVLLLCQVDTISAAIAYGIRTRATYGSTHLFLRRRYSRCPSWF</sequence>
<keyword evidence="2" id="KW-0812">Transmembrane</keyword>
<dbReference type="VEuPathDB" id="CryptoDB:Vbra_14864"/>
<accession>A0A0G4FBU2</accession>
<keyword evidence="4" id="KW-1185">Reference proteome</keyword>
<dbReference type="AlphaFoldDB" id="A0A0G4FBU2"/>
<dbReference type="EMBL" id="CDMY01000400">
    <property type="protein sequence ID" value="CEM10081.1"/>
    <property type="molecule type" value="Genomic_DNA"/>
</dbReference>
<evidence type="ECO:0000256" key="1">
    <source>
        <dbReference type="SAM" id="MobiDB-lite"/>
    </source>
</evidence>
<feature type="region of interest" description="Disordered" evidence="1">
    <location>
        <begin position="1"/>
        <end position="20"/>
    </location>
</feature>
<feature type="transmembrane region" description="Helical" evidence="2">
    <location>
        <begin position="329"/>
        <end position="353"/>
    </location>
</feature>
<protein>
    <submittedName>
        <fullName evidence="3">Uncharacterized protein</fullName>
    </submittedName>
</protein>
<evidence type="ECO:0000256" key="2">
    <source>
        <dbReference type="SAM" id="Phobius"/>
    </source>
</evidence>
<keyword evidence="2" id="KW-1133">Transmembrane helix</keyword>
<organism evidence="3 4">
    <name type="scientific">Vitrella brassicaformis (strain CCMP3155)</name>
    <dbReference type="NCBI Taxonomy" id="1169540"/>
    <lineage>
        <taxon>Eukaryota</taxon>
        <taxon>Sar</taxon>
        <taxon>Alveolata</taxon>
        <taxon>Colpodellida</taxon>
        <taxon>Vitrellaceae</taxon>
        <taxon>Vitrella</taxon>
    </lineage>
</organism>
<feature type="transmembrane region" description="Helical" evidence="2">
    <location>
        <begin position="187"/>
        <end position="208"/>
    </location>
</feature>
<evidence type="ECO:0000313" key="4">
    <source>
        <dbReference type="Proteomes" id="UP000041254"/>
    </source>
</evidence>
<dbReference type="InParanoid" id="A0A0G4FBU2"/>
<feature type="transmembrane region" description="Helical" evidence="2">
    <location>
        <begin position="215"/>
        <end position="234"/>
    </location>
</feature>
<keyword evidence="2" id="KW-0472">Membrane</keyword>
<reference evidence="3 4" key="1">
    <citation type="submission" date="2014-11" db="EMBL/GenBank/DDBJ databases">
        <authorList>
            <person name="Zhu J."/>
            <person name="Qi W."/>
            <person name="Song R."/>
        </authorList>
    </citation>
    <scope>NUCLEOTIDE SEQUENCE [LARGE SCALE GENOMIC DNA]</scope>
</reference>
<name>A0A0G4FBU2_VITBC</name>
<dbReference type="Proteomes" id="UP000041254">
    <property type="component" value="Unassembled WGS sequence"/>
</dbReference>